<keyword evidence="1" id="KW-0677">Repeat</keyword>
<evidence type="ECO:0000313" key="6">
    <source>
        <dbReference type="EMBL" id="EKX35349.1"/>
    </source>
</evidence>
<sequence>MASRWSVWLVVAAIMAGVGTSPRHQAYGHVAAIKSMVLPNMFLRGGSDSSSMSAGRKRTISSCLPRVHAIAESSFESEVSLDHLPYERYGMTVPENEHMLKPTKDAKLDAINADPYIGKWGWTGIHRAAVLVNKTTHTGWSALHFAAGSGHLEMVKLLVKLGVDKNWRDSYGDLPIDKALRNAQQRFPSLPVRAPPSFNTTEKKEVYYEVAKYLNDGKDTDEVSTHPFSLEESTHTTLGSM</sequence>
<evidence type="ECO:0000256" key="5">
    <source>
        <dbReference type="SAM" id="SignalP"/>
    </source>
</evidence>
<dbReference type="Gene3D" id="1.25.40.20">
    <property type="entry name" value="Ankyrin repeat-containing domain"/>
    <property type="match status" value="1"/>
</dbReference>
<feature type="chain" id="PRO_5008770070" evidence="5">
    <location>
        <begin position="21"/>
        <end position="241"/>
    </location>
</feature>
<organism evidence="6">
    <name type="scientific">Guillardia theta (strain CCMP2712)</name>
    <name type="common">Cryptophyte</name>
    <dbReference type="NCBI Taxonomy" id="905079"/>
    <lineage>
        <taxon>Eukaryota</taxon>
        <taxon>Cryptophyceae</taxon>
        <taxon>Pyrenomonadales</taxon>
        <taxon>Geminigeraceae</taxon>
        <taxon>Guillardia</taxon>
    </lineage>
</organism>
<dbReference type="KEGG" id="gtt:GUITHDRAFT_146551"/>
<dbReference type="PANTHER" id="PTHR24141:SF1">
    <property type="entry name" value="2-5A-DEPENDENT RIBONUCLEASE"/>
    <property type="match status" value="1"/>
</dbReference>
<dbReference type="PANTHER" id="PTHR24141">
    <property type="entry name" value="2-5A-DEPENDENT RIBONUCLEASE"/>
    <property type="match status" value="1"/>
</dbReference>
<evidence type="ECO:0000256" key="3">
    <source>
        <dbReference type="PROSITE-ProRule" id="PRU00023"/>
    </source>
</evidence>
<evidence type="ECO:0000256" key="4">
    <source>
        <dbReference type="SAM" id="MobiDB-lite"/>
    </source>
</evidence>
<dbReference type="Pfam" id="PF12796">
    <property type="entry name" value="Ank_2"/>
    <property type="match status" value="1"/>
</dbReference>
<dbReference type="PROSITE" id="PS50297">
    <property type="entry name" value="ANK_REP_REGION"/>
    <property type="match status" value="1"/>
</dbReference>
<keyword evidence="8" id="KW-1185">Reference proteome</keyword>
<dbReference type="PaxDb" id="55529-EKX35349"/>
<name>L1IHG6_GUITC</name>
<evidence type="ECO:0000256" key="2">
    <source>
        <dbReference type="ARBA" id="ARBA00023043"/>
    </source>
</evidence>
<dbReference type="PROSITE" id="PS50088">
    <property type="entry name" value="ANK_REPEAT"/>
    <property type="match status" value="1"/>
</dbReference>
<feature type="repeat" description="ANK" evidence="3">
    <location>
        <begin position="138"/>
        <end position="170"/>
    </location>
</feature>
<dbReference type="GO" id="GO:0004540">
    <property type="term" value="F:RNA nuclease activity"/>
    <property type="evidence" value="ECO:0007669"/>
    <property type="project" value="TreeGrafter"/>
</dbReference>
<evidence type="ECO:0000313" key="7">
    <source>
        <dbReference type="EnsemblProtists" id="EKX35349"/>
    </source>
</evidence>
<reference evidence="7" key="3">
    <citation type="submission" date="2016-03" db="UniProtKB">
        <authorList>
            <consortium name="EnsemblProtists"/>
        </authorList>
    </citation>
    <scope>IDENTIFICATION</scope>
</reference>
<dbReference type="InterPro" id="IPR036770">
    <property type="entry name" value="Ankyrin_rpt-contain_sf"/>
</dbReference>
<dbReference type="AlphaFoldDB" id="L1IHG6"/>
<accession>L1IHG6</accession>
<feature type="region of interest" description="Disordered" evidence="4">
    <location>
        <begin position="222"/>
        <end position="241"/>
    </location>
</feature>
<dbReference type="GO" id="GO:0003723">
    <property type="term" value="F:RNA binding"/>
    <property type="evidence" value="ECO:0007669"/>
    <property type="project" value="TreeGrafter"/>
</dbReference>
<reference evidence="8" key="2">
    <citation type="submission" date="2012-11" db="EMBL/GenBank/DDBJ databases">
        <authorList>
            <person name="Kuo A."/>
            <person name="Curtis B.A."/>
            <person name="Tanifuji G."/>
            <person name="Burki F."/>
            <person name="Gruber A."/>
            <person name="Irimia M."/>
            <person name="Maruyama S."/>
            <person name="Arias M.C."/>
            <person name="Ball S.G."/>
            <person name="Gile G.H."/>
            <person name="Hirakawa Y."/>
            <person name="Hopkins J.F."/>
            <person name="Rensing S.A."/>
            <person name="Schmutz J."/>
            <person name="Symeonidi A."/>
            <person name="Elias M."/>
            <person name="Eveleigh R.J."/>
            <person name="Herman E.K."/>
            <person name="Klute M.J."/>
            <person name="Nakayama T."/>
            <person name="Obornik M."/>
            <person name="Reyes-Prieto A."/>
            <person name="Armbrust E.V."/>
            <person name="Aves S.J."/>
            <person name="Beiko R.G."/>
            <person name="Coutinho P."/>
            <person name="Dacks J.B."/>
            <person name="Durnford D.G."/>
            <person name="Fast N.M."/>
            <person name="Green B.R."/>
            <person name="Grisdale C."/>
            <person name="Hempe F."/>
            <person name="Henrissat B."/>
            <person name="Hoppner M.P."/>
            <person name="Ishida K.-I."/>
            <person name="Kim E."/>
            <person name="Koreny L."/>
            <person name="Kroth P.G."/>
            <person name="Liu Y."/>
            <person name="Malik S.-B."/>
            <person name="Maier U.G."/>
            <person name="McRose D."/>
            <person name="Mock T."/>
            <person name="Neilson J.A."/>
            <person name="Onodera N.T."/>
            <person name="Poole A.M."/>
            <person name="Pritham E.J."/>
            <person name="Richards T.A."/>
            <person name="Rocap G."/>
            <person name="Roy S.W."/>
            <person name="Sarai C."/>
            <person name="Schaack S."/>
            <person name="Shirato S."/>
            <person name="Slamovits C.H."/>
            <person name="Spencer D.F."/>
            <person name="Suzuki S."/>
            <person name="Worden A.Z."/>
            <person name="Zauner S."/>
            <person name="Barry K."/>
            <person name="Bell C."/>
            <person name="Bharti A.K."/>
            <person name="Crow J.A."/>
            <person name="Grimwood J."/>
            <person name="Kramer R."/>
            <person name="Lindquist E."/>
            <person name="Lucas S."/>
            <person name="Salamov A."/>
            <person name="McFadden G.I."/>
            <person name="Lane C.E."/>
            <person name="Keeling P.J."/>
            <person name="Gray M.W."/>
            <person name="Grigoriev I.V."/>
            <person name="Archibald J.M."/>
        </authorList>
    </citation>
    <scope>NUCLEOTIDE SEQUENCE</scope>
    <source>
        <strain evidence="8">CCMP2712</strain>
    </source>
</reference>
<proteinExistence type="predicted"/>
<dbReference type="GO" id="GO:0006396">
    <property type="term" value="P:RNA processing"/>
    <property type="evidence" value="ECO:0007669"/>
    <property type="project" value="TreeGrafter"/>
</dbReference>
<dbReference type="Proteomes" id="UP000011087">
    <property type="component" value="Unassembled WGS sequence"/>
</dbReference>
<dbReference type="HOGENOM" id="CLU_1153544_0_0_1"/>
<evidence type="ECO:0000313" key="8">
    <source>
        <dbReference type="Proteomes" id="UP000011087"/>
    </source>
</evidence>
<dbReference type="SMART" id="SM00248">
    <property type="entry name" value="ANK"/>
    <property type="match status" value="1"/>
</dbReference>
<dbReference type="InterPro" id="IPR002110">
    <property type="entry name" value="Ankyrin_rpt"/>
</dbReference>
<dbReference type="SUPFAM" id="SSF48403">
    <property type="entry name" value="Ankyrin repeat"/>
    <property type="match status" value="1"/>
</dbReference>
<evidence type="ECO:0000256" key="1">
    <source>
        <dbReference type="ARBA" id="ARBA00022737"/>
    </source>
</evidence>
<keyword evidence="2 3" id="KW-0040">ANK repeat</keyword>
<dbReference type="EnsemblProtists" id="EKX35349">
    <property type="protein sequence ID" value="EKX35349"/>
    <property type="gene ID" value="GUITHDRAFT_146551"/>
</dbReference>
<gene>
    <name evidence="6" type="ORF">GUITHDRAFT_146551</name>
</gene>
<reference evidence="6 8" key="1">
    <citation type="journal article" date="2012" name="Nature">
        <title>Algal genomes reveal evolutionary mosaicism and the fate of nucleomorphs.</title>
        <authorList>
            <consortium name="DOE Joint Genome Institute"/>
            <person name="Curtis B.A."/>
            <person name="Tanifuji G."/>
            <person name="Burki F."/>
            <person name="Gruber A."/>
            <person name="Irimia M."/>
            <person name="Maruyama S."/>
            <person name="Arias M.C."/>
            <person name="Ball S.G."/>
            <person name="Gile G.H."/>
            <person name="Hirakawa Y."/>
            <person name="Hopkins J.F."/>
            <person name="Kuo A."/>
            <person name="Rensing S.A."/>
            <person name="Schmutz J."/>
            <person name="Symeonidi A."/>
            <person name="Elias M."/>
            <person name="Eveleigh R.J."/>
            <person name="Herman E.K."/>
            <person name="Klute M.J."/>
            <person name="Nakayama T."/>
            <person name="Obornik M."/>
            <person name="Reyes-Prieto A."/>
            <person name="Armbrust E.V."/>
            <person name="Aves S.J."/>
            <person name="Beiko R.G."/>
            <person name="Coutinho P."/>
            <person name="Dacks J.B."/>
            <person name="Durnford D.G."/>
            <person name="Fast N.M."/>
            <person name="Green B.R."/>
            <person name="Grisdale C.J."/>
            <person name="Hempel F."/>
            <person name="Henrissat B."/>
            <person name="Hoppner M.P."/>
            <person name="Ishida K."/>
            <person name="Kim E."/>
            <person name="Koreny L."/>
            <person name="Kroth P.G."/>
            <person name="Liu Y."/>
            <person name="Malik S.B."/>
            <person name="Maier U.G."/>
            <person name="McRose D."/>
            <person name="Mock T."/>
            <person name="Neilson J.A."/>
            <person name="Onodera N.T."/>
            <person name="Poole A.M."/>
            <person name="Pritham E.J."/>
            <person name="Richards T.A."/>
            <person name="Rocap G."/>
            <person name="Roy S.W."/>
            <person name="Sarai C."/>
            <person name="Schaack S."/>
            <person name="Shirato S."/>
            <person name="Slamovits C.H."/>
            <person name="Spencer D.F."/>
            <person name="Suzuki S."/>
            <person name="Worden A.Z."/>
            <person name="Zauner S."/>
            <person name="Barry K."/>
            <person name="Bell C."/>
            <person name="Bharti A.K."/>
            <person name="Crow J.A."/>
            <person name="Grimwood J."/>
            <person name="Kramer R."/>
            <person name="Lindquist E."/>
            <person name="Lucas S."/>
            <person name="Salamov A."/>
            <person name="McFadden G.I."/>
            <person name="Lane C.E."/>
            <person name="Keeling P.J."/>
            <person name="Gray M.W."/>
            <person name="Grigoriev I.V."/>
            <person name="Archibald J.M."/>
        </authorList>
    </citation>
    <scope>NUCLEOTIDE SEQUENCE</scope>
    <source>
        <strain evidence="6 8">CCMP2712</strain>
    </source>
</reference>
<keyword evidence="5" id="KW-0732">Signal</keyword>
<dbReference type="OrthoDB" id="194358at2759"/>
<protein>
    <submittedName>
        <fullName evidence="6 7">Uncharacterized protein</fullName>
    </submittedName>
</protein>
<dbReference type="GeneID" id="17292105"/>
<feature type="signal peptide" evidence="5">
    <location>
        <begin position="1"/>
        <end position="20"/>
    </location>
</feature>
<dbReference type="EMBL" id="JH993092">
    <property type="protein sequence ID" value="EKX35349.1"/>
    <property type="molecule type" value="Genomic_DNA"/>
</dbReference>
<dbReference type="RefSeq" id="XP_005822329.1">
    <property type="nucleotide sequence ID" value="XM_005822272.1"/>
</dbReference>